<gene>
    <name evidence="2" type="ORF">DDE84_08125</name>
</gene>
<organism evidence="2 3">
    <name type="scientific">Bifidobacterium tibiigranuli</name>
    <dbReference type="NCBI Taxonomy" id="2172043"/>
    <lineage>
        <taxon>Bacteria</taxon>
        <taxon>Bacillati</taxon>
        <taxon>Actinomycetota</taxon>
        <taxon>Actinomycetes</taxon>
        <taxon>Bifidobacteriales</taxon>
        <taxon>Bifidobacteriaceae</taxon>
        <taxon>Bifidobacterium</taxon>
    </lineage>
</organism>
<dbReference type="RefSeq" id="WP_152581208.1">
    <property type="nucleotide sequence ID" value="NZ_QDAG01000008.1"/>
</dbReference>
<dbReference type="GeneID" id="78127648"/>
<feature type="region of interest" description="Disordered" evidence="1">
    <location>
        <begin position="200"/>
        <end position="219"/>
    </location>
</feature>
<dbReference type="EMBL" id="QDAG01000008">
    <property type="protein sequence ID" value="KAE8127445.1"/>
    <property type="molecule type" value="Genomic_DNA"/>
</dbReference>
<evidence type="ECO:0000313" key="3">
    <source>
        <dbReference type="Proteomes" id="UP000325415"/>
    </source>
</evidence>
<reference evidence="2 3" key="1">
    <citation type="submission" date="2018-04" db="EMBL/GenBank/DDBJ databases">
        <authorList>
            <person name="Eckel V.P."/>
            <person name="Vogel R.F."/>
        </authorList>
    </citation>
    <scope>NUCLEOTIDE SEQUENCE [LARGE SCALE GENOMIC DNA]</scope>
    <source>
        <strain evidence="3">TMW 2.1764</strain>
    </source>
</reference>
<accession>A0A5N6S2N0</accession>
<dbReference type="Proteomes" id="UP000325415">
    <property type="component" value="Unassembled WGS sequence"/>
</dbReference>
<evidence type="ECO:0000256" key="1">
    <source>
        <dbReference type="SAM" id="MobiDB-lite"/>
    </source>
</evidence>
<sequence length="219" mass="24084">MTQVYQYDDWSEPGGLSRADQELAQFNLTTEILHLGVARGLRNARNRTAAALPSAKGSDIYQDSMEDLTALLKPKGWRLLQFHMQPRLVHPNGVMSFTVSAAKGLSSRSGDGPITNAKGRSTRMSLSSKPYAQDALFEAEENESDPVFDEIPFFFLLHEYTPAGLYLELSSPAAMDDKTGVVTEWSQRIPIPFLSATGDLSPFATDGPDDDFDVPVEPL</sequence>
<dbReference type="AlphaFoldDB" id="A0A5N6S2N0"/>
<feature type="region of interest" description="Disordered" evidence="1">
    <location>
        <begin position="106"/>
        <end position="126"/>
    </location>
</feature>
<comment type="caution">
    <text evidence="2">The sequence shown here is derived from an EMBL/GenBank/DDBJ whole genome shotgun (WGS) entry which is preliminary data.</text>
</comment>
<proteinExistence type="predicted"/>
<evidence type="ECO:0000313" key="2">
    <source>
        <dbReference type="EMBL" id="KAE8127445.1"/>
    </source>
</evidence>
<feature type="compositionally biased region" description="Acidic residues" evidence="1">
    <location>
        <begin position="207"/>
        <end position="219"/>
    </location>
</feature>
<name>A0A5N6S2N0_9BIFI</name>
<dbReference type="OrthoDB" id="4773162at2"/>
<keyword evidence="3" id="KW-1185">Reference proteome</keyword>
<protein>
    <submittedName>
        <fullName evidence="2">Uncharacterized protein</fullName>
    </submittedName>
</protein>